<dbReference type="Proteomes" id="UP001267407">
    <property type="component" value="Unassembled WGS sequence"/>
</dbReference>
<evidence type="ECO:0000313" key="2">
    <source>
        <dbReference type="Proteomes" id="UP001267407"/>
    </source>
</evidence>
<reference evidence="1" key="1">
    <citation type="submission" date="2023-09" db="EMBL/GenBank/DDBJ databases">
        <title>Marinobacter sediminicola sp. nov. and Marinobacter maritimum sp. nov., isolated from marine sediment.</title>
        <authorList>
            <person name="An J."/>
        </authorList>
    </citation>
    <scope>NUCLEOTIDE SEQUENCE</scope>
    <source>
        <strain evidence="1">F60267</strain>
    </source>
</reference>
<dbReference type="EMBL" id="JAVMBO010000007">
    <property type="protein sequence ID" value="MDS1309505.1"/>
    <property type="molecule type" value="Genomic_DNA"/>
</dbReference>
<organism evidence="1 2">
    <name type="scientific">Marinobacter xiaoshiensis</name>
    <dbReference type="NCBI Taxonomy" id="3073652"/>
    <lineage>
        <taxon>Bacteria</taxon>
        <taxon>Pseudomonadati</taxon>
        <taxon>Pseudomonadota</taxon>
        <taxon>Gammaproteobacteria</taxon>
        <taxon>Pseudomonadales</taxon>
        <taxon>Marinobacteraceae</taxon>
        <taxon>Marinobacter</taxon>
    </lineage>
</organism>
<comment type="caution">
    <text evidence="1">The sequence shown here is derived from an EMBL/GenBank/DDBJ whole genome shotgun (WGS) entry which is preliminary data.</text>
</comment>
<name>A0ABU2HEK3_9GAMM</name>
<protein>
    <submittedName>
        <fullName evidence="1">Type II toxin-antitoxin system RelE/ParE family toxin</fullName>
    </submittedName>
</protein>
<dbReference type="Pfam" id="PF06296">
    <property type="entry name" value="RelE"/>
    <property type="match status" value="1"/>
</dbReference>
<dbReference type="InterPro" id="IPR009387">
    <property type="entry name" value="HigB-2"/>
</dbReference>
<sequence length="162" mass="18514">MWFWKGAHFVCQREAPLLVLFNSNVSLCPTQWYIYLMKRIFKTKTFLRWMRKNNLSDDTLRLAVTEMDDGLIDADLGGGVVKKRVAIPGHGKRGGARTIIATNFGDRWFFLFAFAKNERANVSRAELRALQEMAIDFLGLDDQSLKEALQAGVLTEIKYGNH</sequence>
<accession>A0ABU2HEK3</accession>
<dbReference type="RefSeq" id="WP_310965784.1">
    <property type="nucleotide sequence ID" value="NZ_JAVMBO010000007.1"/>
</dbReference>
<keyword evidence="2" id="KW-1185">Reference proteome</keyword>
<gene>
    <name evidence="1" type="ORF">RKA07_05185</name>
</gene>
<evidence type="ECO:0000313" key="1">
    <source>
        <dbReference type="EMBL" id="MDS1309505.1"/>
    </source>
</evidence>
<proteinExistence type="predicted"/>